<comment type="caution">
    <text evidence="9">The sequence shown here is derived from an EMBL/GenBank/DDBJ whole genome shotgun (WGS) entry which is preliminary data.</text>
</comment>
<feature type="region of interest" description="Disordered" evidence="7">
    <location>
        <begin position="1329"/>
        <end position="1360"/>
    </location>
</feature>
<feature type="binding site" evidence="6">
    <location>
        <position position="175"/>
    </location>
    <ligand>
        <name>ATP</name>
        <dbReference type="ChEBI" id="CHEBI:30616"/>
    </ligand>
</feature>
<dbReference type="GO" id="GO:0016020">
    <property type="term" value="C:membrane"/>
    <property type="evidence" value="ECO:0007669"/>
    <property type="project" value="TreeGrafter"/>
</dbReference>
<dbReference type="EC" id="2.7.11.1" evidence="1"/>
<dbReference type="GO" id="GO:0004674">
    <property type="term" value="F:protein serine/threonine kinase activity"/>
    <property type="evidence" value="ECO:0007669"/>
    <property type="project" value="UniProtKB-EC"/>
</dbReference>
<dbReference type="SUPFAM" id="SSF56112">
    <property type="entry name" value="Protein kinase-like (PK-like)"/>
    <property type="match status" value="1"/>
</dbReference>
<feature type="compositionally biased region" description="Low complexity" evidence="7">
    <location>
        <begin position="45"/>
        <end position="62"/>
    </location>
</feature>
<feature type="compositionally biased region" description="Basic residues" evidence="7">
    <location>
        <begin position="828"/>
        <end position="837"/>
    </location>
</feature>
<feature type="compositionally biased region" description="Low complexity" evidence="7">
    <location>
        <begin position="977"/>
        <end position="989"/>
    </location>
</feature>
<dbReference type="Proteomes" id="UP001211907">
    <property type="component" value="Unassembled WGS sequence"/>
</dbReference>
<keyword evidence="10" id="KW-1185">Reference proteome</keyword>
<dbReference type="InterPro" id="IPR011009">
    <property type="entry name" value="Kinase-like_dom_sf"/>
</dbReference>
<evidence type="ECO:0000256" key="7">
    <source>
        <dbReference type="SAM" id="MobiDB-lite"/>
    </source>
</evidence>
<feature type="region of interest" description="Disordered" evidence="7">
    <location>
        <begin position="1048"/>
        <end position="1074"/>
    </location>
</feature>
<dbReference type="InterPro" id="IPR000719">
    <property type="entry name" value="Prot_kinase_dom"/>
</dbReference>
<feature type="compositionally biased region" description="Low complexity" evidence="7">
    <location>
        <begin position="1276"/>
        <end position="1290"/>
    </location>
</feature>
<feature type="region of interest" description="Disordered" evidence="7">
    <location>
        <begin position="438"/>
        <end position="496"/>
    </location>
</feature>
<dbReference type="InterPro" id="IPR008271">
    <property type="entry name" value="Ser/Thr_kinase_AS"/>
</dbReference>
<feature type="region of interest" description="Disordered" evidence="7">
    <location>
        <begin position="977"/>
        <end position="1003"/>
    </location>
</feature>
<feature type="region of interest" description="Disordered" evidence="7">
    <location>
        <begin position="1095"/>
        <end position="1178"/>
    </location>
</feature>
<feature type="region of interest" description="Disordered" evidence="7">
    <location>
        <begin position="916"/>
        <end position="960"/>
    </location>
</feature>
<keyword evidence="3 6" id="KW-0547">Nucleotide-binding</keyword>
<feature type="compositionally biased region" description="Pro residues" evidence="7">
    <location>
        <begin position="63"/>
        <end position="72"/>
    </location>
</feature>
<evidence type="ECO:0000259" key="8">
    <source>
        <dbReference type="PROSITE" id="PS50011"/>
    </source>
</evidence>
<dbReference type="GO" id="GO:0005524">
    <property type="term" value="F:ATP binding"/>
    <property type="evidence" value="ECO:0007669"/>
    <property type="project" value="UniProtKB-UniRule"/>
</dbReference>
<feature type="compositionally biased region" description="Polar residues" evidence="7">
    <location>
        <begin position="18"/>
        <end position="28"/>
    </location>
</feature>
<proteinExistence type="predicted"/>
<feature type="compositionally biased region" description="Low complexity" evidence="7">
    <location>
        <begin position="1245"/>
        <end position="1266"/>
    </location>
</feature>
<feature type="compositionally biased region" description="Polar residues" evidence="7">
    <location>
        <begin position="483"/>
        <end position="494"/>
    </location>
</feature>
<organism evidence="9 10">
    <name type="scientific">Physocladia obscura</name>
    <dbReference type="NCBI Taxonomy" id="109957"/>
    <lineage>
        <taxon>Eukaryota</taxon>
        <taxon>Fungi</taxon>
        <taxon>Fungi incertae sedis</taxon>
        <taxon>Chytridiomycota</taxon>
        <taxon>Chytridiomycota incertae sedis</taxon>
        <taxon>Chytridiomycetes</taxon>
        <taxon>Chytridiales</taxon>
        <taxon>Chytriomycetaceae</taxon>
        <taxon>Physocladia</taxon>
    </lineage>
</organism>
<dbReference type="GO" id="GO:0010506">
    <property type="term" value="P:regulation of autophagy"/>
    <property type="evidence" value="ECO:0007669"/>
    <property type="project" value="InterPro"/>
</dbReference>
<keyword evidence="4" id="KW-0418">Kinase</keyword>
<keyword evidence="5 6" id="KW-0067">ATP-binding</keyword>
<keyword evidence="2" id="KW-0808">Transferase</keyword>
<protein>
    <recommendedName>
        <fullName evidence="1">non-specific serine/threonine protein kinase</fullName>
        <ecNumber evidence="1">2.7.11.1</ecNumber>
    </recommendedName>
</protein>
<feature type="region of interest" description="Disordered" evidence="7">
    <location>
        <begin position="742"/>
        <end position="778"/>
    </location>
</feature>
<feature type="compositionally biased region" description="Polar residues" evidence="7">
    <location>
        <begin position="1095"/>
        <end position="1128"/>
    </location>
</feature>
<sequence length="1399" mass="152446">MAANNPNPASTNPFRSAFAQSQSPTQASAPAFSIAGGVITPTSPRRPTGQTRTEPQPQQQSQPPIPNIPKPNPFIQHQTQAPTQIQPQLQSQPQSPSNPVDAEKERAKEQFRAAWTSPPPKQPIPDSPDAPLPPFRVGMSIDNDRIKLLDFVGQGSFAHVYLGYDYSTASKCAVKCLLKAGADPKKMTMQKREVHAMEDLSGHANVIKLIRTVESDEWLLIVMEFCQIDLYEAIMQKGGFPDFAVKDVFSQLCDGVMHCHSRGYYHRDLKPENILLDVGALTAKITDFGLATRDTWCYEMGCGSTRYIPPEACATADPTKGYSPIASDVWALGILLINLLFSKNPWFEATMADPIFSIYVTDRPDILRHHFKISVEFDAILGRVFNMDPAKRLPLPEFKKLINALPSFLEEDQNSENAVPPLPNSLQSVNGTQDQAFLTQQQHQDEQRQQQQQIQQQPEQQEQQQIPQKTFASSTSPAFASPHRNTNPFGSSKKQGPLVVFGSIPDTKYTQFNDPFNSTNSNSFVPVNITSSDYNPFSSENAILVNNSALRGDTPEELVNPFFTIPSDDIMAIPMPPSEQDTPVTADEFGSSPFIQIGTADGTAPILPAVVANPSLATLIWTAPSRVAAPDLPNTLTLGREGIGRIGISRLATAKQRLSNFRRVDGANFAAASVGAGASGLGPGAAGNIAGDLRHHYQYQQTRPTSTPFGLAFLGTAIKGYVNPDSGADEIFEGDDVFDSEDLDDDEIAGAGGNGGGGGGGGGGIGDVSRSAPDEESHYEVVKVDRRLIPDLEKGIKRAVNRGMKKFRPFMKSEDSGGTGNLVDYNSNHHHHHHHHGVPAGATNLKLGKGVAGSVSTNDWYEFANTGAGIGDTDEAVMPGAFVFAKDERRKSIPMPLNDEIQNFAAVDLPLYGKANSNKSSLRPGKSGEDLQWTMINDGTPSSEDELKTSRGRRKNNGETVLAKMYNGLAGMNILGGSRSKSLKRSGGLEQKSSRNSVDSLPLRLQPDQPSILPPPQAPFAFIVAKNAKSRATEQDFEDLVVNAKTSTGNTTTASLPRHRHRVKNNQSSDESKIESEDNLLVYNHQALKAGIPSSKFSTDKISPSRRSMTQVRVETSPNRLSSNNRPQSEIVIGSTVPQEVTSPENPFKPLATASNPFQRQQKQPIQTRPSSMFQTGSVNPFQQIDVPQQSSIQPRPYSTIPFQAIYMPPPQLQQQQQQQQQQTQISLHPESTASFINLSPRMQFHQQQPLQQQQYTQQQPLQHQQQHPHNHPHSLHAPPSLPNLNFSPNQFPGPSHHTIAPFTDTTGGLGIGANGNNMYDHRTHHVLHPAEDDEDSGGTTGTHGGVADELSAGSDDDGAAVISKRGEDRYVRGLVRGFGWLVGSGHNNMVDRSDSHGV</sequence>
<feature type="compositionally biased region" description="Low complexity" evidence="7">
    <location>
        <begin position="449"/>
        <end position="482"/>
    </location>
</feature>
<evidence type="ECO:0000313" key="10">
    <source>
        <dbReference type="Proteomes" id="UP001211907"/>
    </source>
</evidence>
<dbReference type="PANTHER" id="PTHR24348">
    <property type="entry name" value="SERINE/THREONINE-PROTEIN KINASE UNC-51-RELATED"/>
    <property type="match status" value="1"/>
</dbReference>
<evidence type="ECO:0000256" key="1">
    <source>
        <dbReference type="ARBA" id="ARBA00012513"/>
    </source>
</evidence>
<evidence type="ECO:0000256" key="2">
    <source>
        <dbReference type="ARBA" id="ARBA00022679"/>
    </source>
</evidence>
<feature type="compositionally biased region" description="Polar residues" evidence="7">
    <location>
        <begin position="1153"/>
        <end position="1178"/>
    </location>
</feature>
<dbReference type="Pfam" id="PF00069">
    <property type="entry name" value="Pkinase"/>
    <property type="match status" value="1"/>
</dbReference>
<feature type="region of interest" description="Disordered" evidence="7">
    <location>
        <begin position="810"/>
        <end position="845"/>
    </location>
</feature>
<dbReference type="PROSITE" id="PS00107">
    <property type="entry name" value="PROTEIN_KINASE_ATP"/>
    <property type="match status" value="1"/>
</dbReference>
<feature type="domain" description="Protein kinase" evidence="8">
    <location>
        <begin position="146"/>
        <end position="409"/>
    </location>
</feature>
<reference evidence="9" key="1">
    <citation type="submission" date="2020-05" db="EMBL/GenBank/DDBJ databases">
        <title>Phylogenomic resolution of chytrid fungi.</title>
        <authorList>
            <person name="Stajich J.E."/>
            <person name="Amses K."/>
            <person name="Simmons R."/>
            <person name="Seto K."/>
            <person name="Myers J."/>
            <person name="Bonds A."/>
            <person name="Quandt C.A."/>
            <person name="Barry K."/>
            <person name="Liu P."/>
            <person name="Grigoriev I."/>
            <person name="Longcore J.E."/>
            <person name="James T.Y."/>
        </authorList>
    </citation>
    <scope>NUCLEOTIDE SEQUENCE</scope>
    <source>
        <strain evidence="9">JEL0513</strain>
    </source>
</reference>
<dbReference type="PROSITE" id="PS50011">
    <property type="entry name" value="PROTEIN_KINASE_DOM"/>
    <property type="match status" value="1"/>
</dbReference>
<dbReference type="InterPro" id="IPR045269">
    <property type="entry name" value="Atg1-like"/>
</dbReference>
<dbReference type="PROSITE" id="PS00108">
    <property type="entry name" value="PROTEIN_KINASE_ST"/>
    <property type="match status" value="1"/>
</dbReference>
<dbReference type="PANTHER" id="PTHR24348:SF22">
    <property type="entry name" value="NON-SPECIFIC SERINE_THREONINE PROTEIN KINASE"/>
    <property type="match status" value="1"/>
</dbReference>
<dbReference type="InterPro" id="IPR017441">
    <property type="entry name" value="Protein_kinase_ATP_BS"/>
</dbReference>
<feature type="compositionally biased region" description="Pro residues" evidence="7">
    <location>
        <begin position="117"/>
        <end position="128"/>
    </location>
</feature>
<evidence type="ECO:0000256" key="5">
    <source>
        <dbReference type="ARBA" id="ARBA00022840"/>
    </source>
</evidence>
<dbReference type="GO" id="GO:0000045">
    <property type="term" value="P:autophagosome assembly"/>
    <property type="evidence" value="ECO:0007669"/>
    <property type="project" value="TreeGrafter"/>
</dbReference>
<feature type="compositionally biased region" description="Basic and acidic residues" evidence="7">
    <location>
        <begin position="101"/>
        <end position="111"/>
    </location>
</feature>
<evidence type="ECO:0000256" key="3">
    <source>
        <dbReference type="ARBA" id="ARBA00022741"/>
    </source>
</evidence>
<evidence type="ECO:0000256" key="6">
    <source>
        <dbReference type="PROSITE-ProRule" id="PRU10141"/>
    </source>
</evidence>
<dbReference type="GO" id="GO:0000407">
    <property type="term" value="C:phagophore assembly site"/>
    <property type="evidence" value="ECO:0007669"/>
    <property type="project" value="TreeGrafter"/>
</dbReference>
<accession>A0AAD5T3T0</accession>
<feature type="compositionally biased region" description="Low complexity" evidence="7">
    <location>
        <begin position="1"/>
        <end position="13"/>
    </location>
</feature>
<name>A0AAD5T3T0_9FUNG</name>
<dbReference type="GO" id="GO:0005829">
    <property type="term" value="C:cytosol"/>
    <property type="evidence" value="ECO:0007669"/>
    <property type="project" value="TreeGrafter"/>
</dbReference>
<feature type="compositionally biased region" description="Polar residues" evidence="7">
    <location>
        <begin position="1136"/>
        <end position="1145"/>
    </location>
</feature>
<evidence type="ECO:0000313" key="9">
    <source>
        <dbReference type="EMBL" id="KAJ3127301.1"/>
    </source>
</evidence>
<dbReference type="Gene3D" id="1.10.510.10">
    <property type="entry name" value="Transferase(Phosphotransferase) domain 1"/>
    <property type="match status" value="1"/>
</dbReference>
<feature type="compositionally biased region" description="Low complexity" evidence="7">
    <location>
        <begin position="73"/>
        <end position="99"/>
    </location>
</feature>
<dbReference type="SMART" id="SM00220">
    <property type="entry name" value="S_TKc"/>
    <property type="match status" value="1"/>
</dbReference>
<gene>
    <name evidence="9" type="ORF">HK100_009819</name>
</gene>
<feature type="compositionally biased region" description="Gly residues" evidence="7">
    <location>
        <begin position="750"/>
        <end position="766"/>
    </location>
</feature>
<feature type="region of interest" description="Disordered" evidence="7">
    <location>
        <begin position="1245"/>
        <end position="1309"/>
    </location>
</feature>
<dbReference type="EMBL" id="JADGJH010000518">
    <property type="protein sequence ID" value="KAJ3127301.1"/>
    <property type="molecule type" value="Genomic_DNA"/>
</dbReference>
<feature type="region of interest" description="Disordered" evidence="7">
    <location>
        <begin position="1"/>
        <end position="128"/>
    </location>
</feature>
<dbReference type="GO" id="GO:0005776">
    <property type="term" value="C:autophagosome"/>
    <property type="evidence" value="ECO:0007669"/>
    <property type="project" value="TreeGrafter"/>
</dbReference>
<evidence type="ECO:0000256" key="4">
    <source>
        <dbReference type="ARBA" id="ARBA00022777"/>
    </source>
</evidence>